<protein>
    <submittedName>
        <fullName evidence="10">Murein DD-endopeptidase MepM/ murein hydrolase activator NlpD</fullName>
    </submittedName>
</protein>
<reference evidence="10 11" key="1">
    <citation type="submission" date="2023-07" db="EMBL/GenBank/DDBJ databases">
        <title>Genomic Encyclopedia of Type Strains, Phase IV (KMG-IV): sequencing the most valuable type-strain genomes for metagenomic binning, comparative biology and taxonomic classification.</title>
        <authorList>
            <person name="Goeker M."/>
        </authorList>
    </citation>
    <scope>NUCLEOTIDE SEQUENCE [LARGE SCALE GENOMIC DNA]</scope>
    <source>
        <strain evidence="10 11">DSM 102814</strain>
    </source>
</reference>
<evidence type="ECO:0000256" key="2">
    <source>
        <dbReference type="ARBA" id="ARBA00004196"/>
    </source>
</evidence>
<comment type="caution">
    <text evidence="10">The sequence shown here is derived from an EMBL/GenBank/DDBJ whole genome shotgun (WGS) entry which is preliminary data.</text>
</comment>
<evidence type="ECO:0000259" key="9">
    <source>
        <dbReference type="Pfam" id="PF19425"/>
    </source>
</evidence>
<keyword evidence="5 10" id="KW-0378">Hydrolase</keyword>
<dbReference type="InterPro" id="IPR016047">
    <property type="entry name" value="M23ase_b-sheet_dom"/>
</dbReference>
<dbReference type="Gene3D" id="3.10.450.350">
    <property type="match status" value="1"/>
</dbReference>
<dbReference type="EMBL" id="JAVDQA010000001">
    <property type="protein sequence ID" value="MDR6300057.1"/>
    <property type="molecule type" value="Genomic_DNA"/>
</dbReference>
<dbReference type="PROSITE" id="PS51257">
    <property type="entry name" value="PROKAR_LIPOPROTEIN"/>
    <property type="match status" value="1"/>
</dbReference>
<keyword evidence="11" id="KW-1185">Reference proteome</keyword>
<feature type="domain" description="M23ase beta-sheet core" evidence="8">
    <location>
        <begin position="281"/>
        <end position="375"/>
    </location>
</feature>
<evidence type="ECO:0000256" key="7">
    <source>
        <dbReference type="ARBA" id="ARBA00023049"/>
    </source>
</evidence>
<organism evidence="10 11">
    <name type="scientific">Mesonia maritima</name>
    <dbReference type="NCBI Taxonomy" id="1793873"/>
    <lineage>
        <taxon>Bacteria</taxon>
        <taxon>Pseudomonadati</taxon>
        <taxon>Bacteroidota</taxon>
        <taxon>Flavobacteriia</taxon>
        <taxon>Flavobacteriales</taxon>
        <taxon>Flavobacteriaceae</taxon>
        <taxon>Mesonia</taxon>
    </lineage>
</organism>
<evidence type="ECO:0000256" key="5">
    <source>
        <dbReference type="ARBA" id="ARBA00022801"/>
    </source>
</evidence>
<dbReference type="InterPro" id="IPR050570">
    <property type="entry name" value="Cell_wall_metabolism_enzyme"/>
</dbReference>
<dbReference type="InterPro" id="IPR045834">
    <property type="entry name" value="Csd3_N2"/>
</dbReference>
<name>A0ABU1K4W7_9FLAO</name>
<accession>A0ABU1K4W7</accession>
<proteinExistence type="predicted"/>
<dbReference type="Pfam" id="PF01551">
    <property type="entry name" value="Peptidase_M23"/>
    <property type="match status" value="1"/>
</dbReference>
<evidence type="ECO:0000256" key="3">
    <source>
        <dbReference type="ARBA" id="ARBA00022670"/>
    </source>
</evidence>
<dbReference type="Pfam" id="PF19425">
    <property type="entry name" value="Csd3_N2"/>
    <property type="match status" value="1"/>
</dbReference>
<evidence type="ECO:0000259" key="8">
    <source>
        <dbReference type="Pfam" id="PF01551"/>
    </source>
</evidence>
<dbReference type="CDD" id="cd12797">
    <property type="entry name" value="M23_peptidase"/>
    <property type="match status" value="1"/>
</dbReference>
<comment type="cofactor">
    <cofactor evidence="1">
        <name>Zn(2+)</name>
        <dbReference type="ChEBI" id="CHEBI:29105"/>
    </cofactor>
</comment>
<dbReference type="GO" id="GO:0016787">
    <property type="term" value="F:hydrolase activity"/>
    <property type="evidence" value="ECO:0007669"/>
    <property type="project" value="UniProtKB-KW"/>
</dbReference>
<dbReference type="PANTHER" id="PTHR21666">
    <property type="entry name" value="PEPTIDASE-RELATED"/>
    <property type="match status" value="1"/>
</dbReference>
<dbReference type="Gene3D" id="2.70.70.10">
    <property type="entry name" value="Glucose Permease (Domain IIA)"/>
    <property type="match status" value="1"/>
</dbReference>
<gene>
    <name evidence="10" type="ORF">GGR31_000673</name>
</gene>
<keyword evidence="6" id="KW-0862">Zinc</keyword>
<keyword evidence="7" id="KW-0482">Metalloprotease</keyword>
<keyword evidence="3" id="KW-0645">Protease</keyword>
<comment type="subcellular location">
    <subcellularLocation>
        <location evidence="2">Cell envelope</location>
    </subcellularLocation>
</comment>
<dbReference type="SUPFAM" id="SSF51261">
    <property type="entry name" value="Duplicated hybrid motif"/>
    <property type="match status" value="1"/>
</dbReference>
<feature type="domain" description="Csd3-like second N-terminal" evidence="9">
    <location>
        <begin position="146"/>
        <end position="267"/>
    </location>
</feature>
<evidence type="ECO:0000256" key="4">
    <source>
        <dbReference type="ARBA" id="ARBA00022723"/>
    </source>
</evidence>
<evidence type="ECO:0000313" key="10">
    <source>
        <dbReference type="EMBL" id="MDR6300057.1"/>
    </source>
</evidence>
<dbReference type="InterPro" id="IPR011055">
    <property type="entry name" value="Dup_hybrid_motif"/>
</dbReference>
<dbReference type="RefSeq" id="WP_309726965.1">
    <property type="nucleotide sequence ID" value="NZ_JAVDQA010000001.1"/>
</dbReference>
<evidence type="ECO:0000313" key="11">
    <source>
        <dbReference type="Proteomes" id="UP001257659"/>
    </source>
</evidence>
<dbReference type="PANTHER" id="PTHR21666:SF288">
    <property type="entry name" value="CELL DIVISION PROTEIN YTFB"/>
    <property type="match status" value="1"/>
</dbReference>
<sequence>MKRIFPYFLVIFCSFILFSCDDEPKTKPISEVKAKKKPPILKEFGFSLNDYKVVKDTIRLGDSFGGIMDSNGVSRGKVFQISEQIKDIFNPARIVAGRAYTILKSKDTSETVQAFIYQQDKINYTVIDLQDSVVVRKDKKPVTIKRKTASGVITSSLSAAMDNEGLSILLADKIADIYQWKIDFFKIQKGDQFKLIYNEKYIDDTIYAGLANIEAAVLTHYDNPYYAFQFGKDSLSGFPKFYDEEAQSLQSFFLKAPLKFTRISSRYTKRRFHPVQKRWKAHKGTDYAAPTGTPIWTTADGVVIRSSYTRGNGNYVKVRHNDKYTTQYLHMTKRNVKVGQRVKQGDIIGFVGSTGLATGPHVCYRFWVYGKQVDPYKQNLPSSEPLKETMKPEFYKTIEPLKKELDDLKFKKI</sequence>
<evidence type="ECO:0000256" key="1">
    <source>
        <dbReference type="ARBA" id="ARBA00001947"/>
    </source>
</evidence>
<keyword evidence="4" id="KW-0479">Metal-binding</keyword>
<dbReference type="Proteomes" id="UP001257659">
    <property type="component" value="Unassembled WGS sequence"/>
</dbReference>
<evidence type="ECO:0000256" key="6">
    <source>
        <dbReference type="ARBA" id="ARBA00022833"/>
    </source>
</evidence>